<evidence type="ECO:0000256" key="6">
    <source>
        <dbReference type="ARBA" id="ARBA00022679"/>
    </source>
</evidence>
<keyword evidence="7 14" id="KW-0812">Transmembrane</keyword>
<dbReference type="InterPro" id="IPR039506">
    <property type="entry name" value="SPOB_a"/>
</dbReference>
<dbReference type="GO" id="GO:0005524">
    <property type="term" value="F:ATP binding"/>
    <property type="evidence" value="ECO:0007669"/>
    <property type="project" value="UniProtKB-KW"/>
</dbReference>
<evidence type="ECO:0000256" key="12">
    <source>
        <dbReference type="ARBA" id="ARBA00023012"/>
    </source>
</evidence>
<reference evidence="16 17" key="1">
    <citation type="submission" date="2017-04" db="EMBL/GenBank/DDBJ databases">
        <title>Bacillus krulwichiae AM31D Genome sequencing and assembly.</title>
        <authorList>
            <person name="Krulwich T.A."/>
            <person name="Anastor L."/>
            <person name="Ehrlich R."/>
            <person name="Ehrlich G.D."/>
            <person name="Janto B."/>
        </authorList>
    </citation>
    <scope>NUCLEOTIDE SEQUENCE [LARGE SCALE GENOMIC DNA]</scope>
    <source>
        <strain evidence="16 17">AM31D</strain>
    </source>
</reference>
<dbReference type="InterPro" id="IPR016120">
    <property type="entry name" value="Sig_transdc_His_kin_SpoOB"/>
</dbReference>
<evidence type="ECO:0000256" key="14">
    <source>
        <dbReference type="SAM" id="Phobius"/>
    </source>
</evidence>
<keyword evidence="13 14" id="KW-0472">Membrane</keyword>
<comment type="subcellular location">
    <subcellularLocation>
        <location evidence="2">Cell membrane</location>
        <topology evidence="2">Multi-pass membrane protein</topology>
    </subcellularLocation>
</comment>
<dbReference type="EMBL" id="CP020814">
    <property type="protein sequence ID" value="ARK28874.1"/>
    <property type="molecule type" value="Genomic_DNA"/>
</dbReference>
<organism evidence="16 17">
    <name type="scientific">Halalkalibacter krulwichiae</name>
    <dbReference type="NCBI Taxonomy" id="199441"/>
    <lineage>
        <taxon>Bacteria</taxon>
        <taxon>Bacillati</taxon>
        <taxon>Bacillota</taxon>
        <taxon>Bacilli</taxon>
        <taxon>Bacillales</taxon>
        <taxon>Bacillaceae</taxon>
        <taxon>Halalkalibacter</taxon>
    </lineage>
</organism>
<dbReference type="InterPro" id="IPR029151">
    <property type="entry name" value="Sensor-like_sf"/>
</dbReference>
<dbReference type="SUPFAM" id="SSF103190">
    <property type="entry name" value="Sensory domain-like"/>
    <property type="match status" value="1"/>
</dbReference>
<dbReference type="CDD" id="cd00130">
    <property type="entry name" value="PAS"/>
    <property type="match status" value="1"/>
</dbReference>
<dbReference type="SMART" id="SM00387">
    <property type="entry name" value="HATPase_c"/>
    <property type="match status" value="1"/>
</dbReference>
<dbReference type="SUPFAM" id="SSF55785">
    <property type="entry name" value="PYP-like sensor domain (PAS domain)"/>
    <property type="match status" value="1"/>
</dbReference>
<dbReference type="EC" id="2.7.13.3" evidence="3"/>
<keyword evidence="8" id="KW-0547">Nucleotide-binding</keyword>
<evidence type="ECO:0000313" key="17">
    <source>
        <dbReference type="Proteomes" id="UP000193006"/>
    </source>
</evidence>
<dbReference type="InterPro" id="IPR035965">
    <property type="entry name" value="PAS-like_dom_sf"/>
</dbReference>
<keyword evidence="6 16" id="KW-0808">Transferase</keyword>
<dbReference type="KEGG" id="bkw:BkAM31D_02820"/>
<evidence type="ECO:0000256" key="10">
    <source>
        <dbReference type="ARBA" id="ARBA00022840"/>
    </source>
</evidence>
<keyword evidence="12" id="KW-0902">Two-component regulatory system</keyword>
<keyword evidence="17" id="KW-1185">Reference proteome</keyword>
<dbReference type="Gene3D" id="3.30.450.20">
    <property type="entry name" value="PAS domain"/>
    <property type="match status" value="2"/>
</dbReference>
<dbReference type="GO" id="GO:0005886">
    <property type="term" value="C:plasma membrane"/>
    <property type="evidence" value="ECO:0007669"/>
    <property type="project" value="UniProtKB-SubCell"/>
</dbReference>
<keyword evidence="5" id="KW-0597">Phosphoprotein</keyword>
<dbReference type="Gene3D" id="1.10.287.130">
    <property type="match status" value="1"/>
</dbReference>
<evidence type="ECO:0000256" key="7">
    <source>
        <dbReference type="ARBA" id="ARBA00022692"/>
    </source>
</evidence>
<feature type="transmembrane region" description="Helical" evidence="14">
    <location>
        <begin position="179"/>
        <end position="198"/>
    </location>
</feature>
<sequence length="528" mass="58643">MFKITQRYLPLKAKIMLFSISIIVVILVVSGFSFYKTLSNSIKDTVGVNSLEITYFLSKLPAVVDALKDPDQGAALQQIYEEYISEINGNFFLVLIDQEGVRHTHRDPTLIGQQITGDDVEKALSGEAYISTAHGISGPTLRTFAPVVDPETNTQIGVLALGFSQEKISDLVKSHLDSILFWLLMAFTFGIVASILLAKAIKRILFNHEPEEIAKLFREKEAILESLSEGIIVINQDNNITLVNKAAKSILNLPKDIDENKIYELVEEFSIVRIINSPLQKTNIELNVNGTIILASYSPITQKNKNWGYIIAFRDISEARKLAEDLTGVNQYIDGLRAKTHEFSNKLQTLSGLIELEQYEEVLTYISTTNVQQQNLLDSLTNNISEPKILGLLLGKIQQAVEHNVQITFTPGSYLGKISPFMPVDSIALIIGNLLQNAIDAVKEKPFGEVQITLLDKKDKLIILVEDNGDGIKNSNENVIFKKGYSTKGTYGYGLFLVKHHTENILGGTLHFSQDEGTSFTIQIPKAG</sequence>
<dbReference type="SUPFAM" id="SSF55890">
    <property type="entry name" value="Sporulation response regulatory protein Spo0B"/>
    <property type="match status" value="1"/>
</dbReference>
<comment type="catalytic activity">
    <reaction evidence="1">
        <text>ATP + protein L-histidine = ADP + protein N-phospho-L-histidine.</text>
        <dbReference type="EC" id="2.7.13.3"/>
    </reaction>
</comment>
<keyword evidence="9 16" id="KW-0418">Kinase</keyword>
<dbReference type="Proteomes" id="UP000193006">
    <property type="component" value="Chromosome"/>
</dbReference>
<evidence type="ECO:0000256" key="1">
    <source>
        <dbReference type="ARBA" id="ARBA00000085"/>
    </source>
</evidence>
<name>A0A1X9M875_9BACI</name>
<protein>
    <recommendedName>
        <fullName evidence="3">histidine kinase</fullName>
        <ecNumber evidence="3">2.7.13.3</ecNumber>
    </recommendedName>
</protein>
<dbReference type="PANTHER" id="PTHR43547:SF10">
    <property type="entry name" value="SENSOR HISTIDINE KINASE DCUS"/>
    <property type="match status" value="1"/>
</dbReference>
<evidence type="ECO:0000256" key="4">
    <source>
        <dbReference type="ARBA" id="ARBA00022475"/>
    </source>
</evidence>
<evidence type="ECO:0000256" key="2">
    <source>
        <dbReference type="ARBA" id="ARBA00004651"/>
    </source>
</evidence>
<dbReference type="InterPro" id="IPR005467">
    <property type="entry name" value="His_kinase_dom"/>
</dbReference>
<dbReference type="STRING" id="199441.BkAM31D_02820"/>
<gene>
    <name evidence="16" type="primary">dcuS_2</name>
    <name evidence="16" type="ORF">BkAM31D_02820</name>
</gene>
<keyword evidence="10" id="KW-0067">ATP-binding</keyword>
<evidence type="ECO:0000259" key="15">
    <source>
        <dbReference type="PROSITE" id="PS50109"/>
    </source>
</evidence>
<dbReference type="InterPro" id="IPR033463">
    <property type="entry name" value="sCache_3"/>
</dbReference>
<evidence type="ECO:0000256" key="11">
    <source>
        <dbReference type="ARBA" id="ARBA00022989"/>
    </source>
</evidence>
<dbReference type="Pfam" id="PF14689">
    <property type="entry name" value="SPOB_a"/>
    <property type="match status" value="1"/>
</dbReference>
<feature type="domain" description="Histidine kinase" evidence="15">
    <location>
        <begin position="338"/>
        <end position="528"/>
    </location>
</feature>
<dbReference type="GO" id="GO:0000155">
    <property type="term" value="F:phosphorelay sensor kinase activity"/>
    <property type="evidence" value="ECO:0007669"/>
    <property type="project" value="InterPro"/>
</dbReference>
<dbReference type="SUPFAM" id="SSF55874">
    <property type="entry name" value="ATPase domain of HSP90 chaperone/DNA topoisomerase II/histidine kinase"/>
    <property type="match status" value="1"/>
</dbReference>
<keyword evidence="11 14" id="KW-1133">Transmembrane helix</keyword>
<accession>A0A1X9M875</accession>
<evidence type="ECO:0000256" key="13">
    <source>
        <dbReference type="ARBA" id="ARBA00023136"/>
    </source>
</evidence>
<dbReference type="AlphaFoldDB" id="A0A1X9M875"/>
<dbReference type="InterPro" id="IPR003594">
    <property type="entry name" value="HATPase_dom"/>
</dbReference>
<dbReference type="Gene3D" id="3.30.565.10">
    <property type="entry name" value="Histidine kinase-like ATPase, C-terminal domain"/>
    <property type="match status" value="1"/>
</dbReference>
<feature type="transmembrane region" description="Helical" evidence="14">
    <location>
        <begin position="15"/>
        <end position="35"/>
    </location>
</feature>
<evidence type="ECO:0000313" key="16">
    <source>
        <dbReference type="EMBL" id="ARK28874.1"/>
    </source>
</evidence>
<dbReference type="PANTHER" id="PTHR43547">
    <property type="entry name" value="TWO-COMPONENT HISTIDINE KINASE"/>
    <property type="match status" value="1"/>
</dbReference>
<dbReference type="Pfam" id="PF13188">
    <property type="entry name" value="PAS_8"/>
    <property type="match status" value="1"/>
</dbReference>
<dbReference type="InterPro" id="IPR000014">
    <property type="entry name" value="PAS"/>
</dbReference>
<dbReference type="InterPro" id="IPR036890">
    <property type="entry name" value="HATPase_C_sf"/>
</dbReference>
<dbReference type="SMART" id="SM00091">
    <property type="entry name" value="PAS"/>
    <property type="match status" value="1"/>
</dbReference>
<proteinExistence type="predicted"/>
<dbReference type="PRINTS" id="PR00344">
    <property type="entry name" value="BCTRLSENSOR"/>
</dbReference>
<keyword evidence="4" id="KW-1003">Cell membrane</keyword>
<evidence type="ECO:0000256" key="9">
    <source>
        <dbReference type="ARBA" id="ARBA00022777"/>
    </source>
</evidence>
<dbReference type="InterPro" id="IPR004358">
    <property type="entry name" value="Sig_transdc_His_kin-like_C"/>
</dbReference>
<evidence type="ECO:0000256" key="5">
    <source>
        <dbReference type="ARBA" id="ARBA00022553"/>
    </source>
</evidence>
<dbReference type="PROSITE" id="PS50109">
    <property type="entry name" value="HIS_KIN"/>
    <property type="match status" value="1"/>
</dbReference>
<dbReference type="Pfam" id="PF02518">
    <property type="entry name" value="HATPase_c"/>
    <property type="match status" value="1"/>
</dbReference>
<dbReference type="Pfam" id="PF17203">
    <property type="entry name" value="sCache_3_2"/>
    <property type="match status" value="1"/>
</dbReference>
<evidence type="ECO:0000256" key="3">
    <source>
        <dbReference type="ARBA" id="ARBA00012438"/>
    </source>
</evidence>
<evidence type="ECO:0000256" key="8">
    <source>
        <dbReference type="ARBA" id="ARBA00022741"/>
    </source>
</evidence>